<evidence type="ECO:0000313" key="3">
    <source>
        <dbReference type="EMBL" id="CAD7245562.1"/>
    </source>
</evidence>
<dbReference type="OrthoDB" id="10266999at2759"/>
<dbReference type="AlphaFoldDB" id="A0A7R8X7P4"/>
<dbReference type="InterPro" id="IPR036305">
    <property type="entry name" value="RGS_sf"/>
</dbReference>
<evidence type="ECO:0000256" key="1">
    <source>
        <dbReference type="SAM" id="MobiDB-lite"/>
    </source>
</evidence>
<dbReference type="EMBL" id="LR900404">
    <property type="protein sequence ID" value="CAD7245562.1"/>
    <property type="molecule type" value="Genomic_DNA"/>
</dbReference>
<dbReference type="InterPro" id="IPR044926">
    <property type="entry name" value="RGS_subdomain_2"/>
</dbReference>
<dbReference type="InterPro" id="IPR024066">
    <property type="entry name" value="RGS_subdom1/3"/>
</dbReference>
<dbReference type="Gene3D" id="1.10.196.10">
    <property type="match status" value="1"/>
</dbReference>
<accession>A0A7R8X7P4</accession>
<feature type="compositionally biased region" description="Polar residues" evidence="1">
    <location>
        <begin position="57"/>
        <end position="81"/>
    </location>
</feature>
<name>A0A7R8X7P4_9CRUS</name>
<protein>
    <recommendedName>
        <fullName evidence="2">RGS domain-containing protein</fullName>
    </recommendedName>
</protein>
<keyword evidence="4" id="KW-1185">Reference proteome</keyword>
<feature type="region of interest" description="Disordered" evidence="1">
    <location>
        <begin position="1"/>
        <end position="81"/>
    </location>
</feature>
<dbReference type="SMART" id="SM00315">
    <property type="entry name" value="RGS"/>
    <property type="match status" value="1"/>
</dbReference>
<dbReference type="EMBL" id="CAJPEV010000887">
    <property type="protein sequence ID" value="CAG0889306.1"/>
    <property type="molecule type" value="Genomic_DNA"/>
</dbReference>
<feature type="compositionally biased region" description="Polar residues" evidence="1">
    <location>
        <begin position="40"/>
        <end position="51"/>
    </location>
</feature>
<evidence type="ECO:0000259" key="2">
    <source>
        <dbReference type="PROSITE" id="PS50132"/>
    </source>
</evidence>
<reference evidence="3" key="1">
    <citation type="submission" date="2020-11" db="EMBL/GenBank/DDBJ databases">
        <authorList>
            <person name="Tran Van P."/>
        </authorList>
    </citation>
    <scope>NUCLEOTIDE SEQUENCE</scope>
</reference>
<dbReference type="FunFam" id="1.10.167.10:FF:000001">
    <property type="entry name" value="Putative regulator of g-protein signaling 12"/>
    <property type="match status" value="1"/>
</dbReference>
<dbReference type="PANTHER" id="PTHR10845:SF192">
    <property type="entry name" value="DOUBLE HIT, ISOFORM B"/>
    <property type="match status" value="1"/>
</dbReference>
<dbReference type="PANTHER" id="PTHR10845">
    <property type="entry name" value="REGULATOR OF G PROTEIN SIGNALING"/>
    <property type="match status" value="1"/>
</dbReference>
<dbReference type="PRINTS" id="PR01301">
    <property type="entry name" value="RGSPROTEIN"/>
</dbReference>
<dbReference type="Proteomes" id="UP000677054">
    <property type="component" value="Unassembled WGS sequence"/>
</dbReference>
<dbReference type="Pfam" id="PF00615">
    <property type="entry name" value="RGS"/>
    <property type="match status" value="1"/>
</dbReference>
<feature type="compositionally biased region" description="Basic and acidic residues" evidence="1">
    <location>
        <begin position="1"/>
        <end position="39"/>
    </location>
</feature>
<gene>
    <name evidence="3" type="ORF">DSTB1V02_LOCUS5434</name>
</gene>
<dbReference type="Gene3D" id="1.10.167.10">
    <property type="entry name" value="Regulator of G-protein Signalling 4, domain 2"/>
    <property type="match status" value="1"/>
</dbReference>
<organism evidence="3">
    <name type="scientific">Darwinula stevensoni</name>
    <dbReference type="NCBI Taxonomy" id="69355"/>
    <lineage>
        <taxon>Eukaryota</taxon>
        <taxon>Metazoa</taxon>
        <taxon>Ecdysozoa</taxon>
        <taxon>Arthropoda</taxon>
        <taxon>Crustacea</taxon>
        <taxon>Oligostraca</taxon>
        <taxon>Ostracoda</taxon>
        <taxon>Podocopa</taxon>
        <taxon>Podocopida</taxon>
        <taxon>Darwinulocopina</taxon>
        <taxon>Darwinuloidea</taxon>
        <taxon>Darwinulidae</taxon>
        <taxon>Darwinula</taxon>
    </lineage>
</organism>
<dbReference type="PROSITE" id="PS50132">
    <property type="entry name" value="RGS"/>
    <property type="match status" value="1"/>
</dbReference>
<dbReference type="InterPro" id="IPR016137">
    <property type="entry name" value="RGS"/>
</dbReference>
<dbReference type="SUPFAM" id="SSF48097">
    <property type="entry name" value="Regulator of G-protein signaling, RGS"/>
    <property type="match status" value="1"/>
</dbReference>
<sequence>MSEEGERRKTEEAQDEVGRKKREEEKKKQKRRESVDKVETCSSPHSRTGGNSFAMESPTSFPVPGSSNRSPVIASNNSQPVQPNRSRLYILCCSVCIWVPLEEIRSWGESFDRLMKHQAGRRVFSEFLRHEYSEENMLFWVACEELKNETDVVRVSEKVRVIYEDYVSILSPKEVSLDARVRELINQRITKPSPDIFKEAQAQIYILMQRDSYPRFVVSPIFYKVANFKNKKKKVKRQGSKTA</sequence>
<proteinExistence type="predicted"/>
<evidence type="ECO:0000313" key="4">
    <source>
        <dbReference type="Proteomes" id="UP000677054"/>
    </source>
</evidence>
<feature type="domain" description="RGS" evidence="2">
    <location>
        <begin position="110"/>
        <end position="226"/>
    </location>
</feature>